<keyword evidence="12" id="KW-0472">Membrane</keyword>
<dbReference type="FunFam" id="2.40.180.10:FF:000001">
    <property type="entry name" value="Catalase"/>
    <property type="match status" value="1"/>
</dbReference>
<dbReference type="Gene3D" id="2.40.180.10">
    <property type="entry name" value="Catalase core domain"/>
    <property type="match status" value="1"/>
</dbReference>
<keyword evidence="2 9" id="KW-0575">Peroxidase</keyword>
<evidence type="ECO:0000313" key="14">
    <source>
        <dbReference type="EMBL" id="KKK26461.1"/>
    </source>
</evidence>
<evidence type="ECO:0000256" key="11">
    <source>
        <dbReference type="SAM" id="MobiDB-lite"/>
    </source>
</evidence>
<dbReference type="InterPro" id="IPR002226">
    <property type="entry name" value="Catalase_haem_BS"/>
</dbReference>
<dbReference type="Proteomes" id="UP000034291">
    <property type="component" value="Unassembled WGS sequence"/>
</dbReference>
<keyword evidence="12" id="KW-1133">Transmembrane helix</keyword>
<feature type="domain" description="Catalase core" evidence="13">
    <location>
        <begin position="19"/>
        <end position="402"/>
    </location>
</feature>
<name>A0A0F8VTB9_9EURO</name>
<comment type="similarity">
    <text evidence="1 9">Belongs to the catalase family.</text>
</comment>
<keyword evidence="7 9" id="KW-0376">Hydrogen peroxide</keyword>
<evidence type="ECO:0000256" key="12">
    <source>
        <dbReference type="SAM" id="Phobius"/>
    </source>
</evidence>
<dbReference type="PROSITE" id="PS51402">
    <property type="entry name" value="CATALASE_3"/>
    <property type="match status" value="1"/>
</dbReference>
<sequence>MGQDDEPKTYRYNETPVYTTSNGCPVMDPEASQRVGKNGPLLLQDFHLIDLLAHFDRERIPERVVHAKGAGAFGEFEVTDDISDITTIDMLKGVGKKTKMLTRFSTVGGEKGSPDSARDPRGFACKFYTEEGNWDWVFNNTPVFFLRDPSKFPIFIHTQKRNPQTNLKDATMFWDYLSTHQEAVHQVMHLFSDRGTPYSYRHMNGYSGHTYKWIKPDGTFNYVQLHLKTDQGNKTFTNEEATRLQAENPDWHTEDLFNAIARGENPSWTCYVQVLSPEQAEKFRWNVFDLTKVWPQAEVPLRRFGRFTLNKNAQNYFAEIEQAAFSPSHMVPGVEPSADPVLQSRLFSYPDTHRHRLGGNYEQIPVNCPLRAFNPTHRDGYMNVHGNYGANPNYPSTFRPIQHKPVKASQEHEKWAGAILTEQQPVTDEDYVQANGLWKVLGRQPGQQENFVNNIAVHLCGAHPKVRKATYGMFRRVNPDLGARIEKATEANVSDSRARRRRIWEKTLSLSTSKSQRMRSNWRKNLKSDRMWPATSGNKLGRLAPRKKGTPRNRLAQVSMGLELEHPSCSTQIETDPGANMRTSIPRQLRGLRGGSVLVISDIVSAFCSTNRGSFMAIDIPELDQSGNRGLLRTSWFPLVMTEPALFLVIILLATSHYASVHDRSIEMRLTLLSLRCEAIQAINTALVHQSPETVPDALVGAIAKMASYEAMFGNLHNYSVHMEALTRAIGLRGGLSSLGLNGLLRRIVVWIDRNSAFLHGSLMLLSWGNVCAGDALARPKPGQINPSNPA</sequence>
<dbReference type="GO" id="GO:0020037">
    <property type="term" value="F:heme binding"/>
    <property type="evidence" value="ECO:0007669"/>
    <property type="project" value="InterPro"/>
</dbReference>
<keyword evidence="15" id="KW-1185">Reference proteome</keyword>
<dbReference type="InterPro" id="IPR021858">
    <property type="entry name" value="Fun_TF"/>
</dbReference>
<gene>
    <name evidence="14" type="ORF">ARAM_000261</name>
</gene>
<organism evidence="14 15">
    <name type="scientific">Aspergillus rambellii</name>
    <dbReference type="NCBI Taxonomy" id="308745"/>
    <lineage>
        <taxon>Eukaryota</taxon>
        <taxon>Fungi</taxon>
        <taxon>Dikarya</taxon>
        <taxon>Ascomycota</taxon>
        <taxon>Pezizomycotina</taxon>
        <taxon>Eurotiomycetes</taxon>
        <taxon>Eurotiomycetidae</taxon>
        <taxon>Eurotiales</taxon>
        <taxon>Aspergillaceae</taxon>
        <taxon>Aspergillus</taxon>
        <taxon>Aspergillus subgen. Nidulantes</taxon>
    </lineage>
</organism>
<keyword evidence="4 9" id="KW-0479">Metal-binding</keyword>
<dbReference type="GO" id="GO:0046872">
    <property type="term" value="F:metal ion binding"/>
    <property type="evidence" value="ECO:0007669"/>
    <property type="project" value="UniProtKB-KW"/>
</dbReference>
<evidence type="ECO:0000313" key="15">
    <source>
        <dbReference type="Proteomes" id="UP000034291"/>
    </source>
</evidence>
<keyword evidence="5 9" id="KW-0560">Oxidoreductase</keyword>
<dbReference type="GO" id="GO:0042744">
    <property type="term" value="P:hydrogen peroxide catabolic process"/>
    <property type="evidence" value="ECO:0007669"/>
    <property type="project" value="UniProtKB-KW"/>
</dbReference>
<dbReference type="InterPro" id="IPR020835">
    <property type="entry name" value="Catalase_sf"/>
</dbReference>
<dbReference type="OrthoDB" id="6880011at2759"/>
<keyword evidence="12" id="KW-0812">Transmembrane</keyword>
<dbReference type="GO" id="GO:0042542">
    <property type="term" value="P:response to hydrogen peroxide"/>
    <property type="evidence" value="ECO:0007669"/>
    <property type="project" value="TreeGrafter"/>
</dbReference>
<keyword evidence="6 9" id="KW-0408">Iron</keyword>
<dbReference type="InterPro" id="IPR024708">
    <property type="entry name" value="Catalase_AS"/>
</dbReference>
<reference evidence="14 15" key="1">
    <citation type="submission" date="2015-02" db="EMBL/GenBank/DDBJ databases">
        <title>Draft Genome Sequences of Two Closely-Related Aflatoxigenic Aspergillus Species Obtained from the Cote d'Ivoire.</title>
        <authorList>
            <person name="Moore G.G."/>
            <person name="Beltz S.B."/>
            <person name="Mack B.M."/>
        </authorList>
    </citation>
    <scope>NUCLEOTIDE SEQUENCE [LARGE SCALE GENOMIC DNA]</scope>
    <source>
        <strain evidence="14 15">SRRC1468</strain>
    </source>
</reference>
<evidence type="ECO:0000256" key="6">
    <source>
        <dbReference type="ARBA" id="ARBA00023004"/>
    </source>
</evidence>
<proteinExistence type="inferred from homology"/>
<evidence type="ECO:0000256" key="2">
    <source>
        <dbReference type="ARBA" id="ARBA00022559"/>
    </source>
</evidence>
<dbReference type="SMART" id="SM01060">
    <property type="entry name" value="Catalase"/>
    <property type="match status" value="1"/>
</dbReference>
<dbReference type="EMBL" id="JZBS01000375">
    <property type="protein sequence ID" value="KKK26461.1"/>
    <property type="molecule type" value="Genomic_DNA"/>
</dbReference>
<dbReference type="Pfam" id="PF00199">
    <property type="entry name" value="Catalase"/>
    <property type="match status" value="1"/>
</dbReference>
<dbReference type="GO" id="GO:0005777">
    <property type="term" value="C:peroxisome"/>
    <property type="evidence" value="ECO:0007669"/>
    <property type="project" value="TreeGrafter"/>
</dbReference>
<comment type="catalytic activity">
    <reaction evidence="9">
        <text>2 H2O2 = O2 + 2 H2O</text>
        <dbReference type="Rhea" id="RHEA:20309"/>
        <dbReference type="ChEBI" id="CHEBI:15377"/>
        <dbReference type="ChEBI" id="CHEBI:15379"/>
        <dbReference type="ChEBI" id="CHEBI:16240"/>
        <dbReference type="EC" id="1.11.1.6"/>
    </reaction>
</comment>
<feature type="region of interest" description="Disordered" evidence="11">
    <location>
        <begin position="530"/>
        <end position="551"/>
    </location>
</feature>
<evidence type="ECO:0000256" key="8">
    <source>
        <dbReference type="ARBA" id="ARBA00044729"/>
    </source>
</evidence>
<dbReference type="PROSITE" id="PS00438">
    <property type="entry name" value="CATALASE_2"/>
    <property type="match status" value="1"/>
</dbReference>
<dbReference type="PRINTS" id="PR00067">
    <property type="entry name" value="CATALASE"/>
</dbReference>
<accession>A0A0F8VTB9</accession>
<evidence type="ECO:0000256" key="9">
    <source>
        <dbReference type="RuleBase" id="RU000498"/>
    </source>
</evidence>
<dbReference type="InterPro" id="IPR018028">
    <property type="entry name" value="Catalase"/>
</dbReference>
<evidence type="ECO:0000256" key="10">
    <source>
        <dbReference type="RuleBase" id="RU004142"/>
    </source>
</evidence>
<dbReference type="InterPro" id="IPR011614">
    <property type="entry name" value="Catalase_core"/>
</dbReference>
<feature type="transmembrane region" description="Helical" evidence="12">
    <location>
        <begin position="636"/>
        <end position="659"/>
    </location>
</feature>
<dbReference type="STRING" id="308745.A0A0F8VTB9"/>
<dbReference type="PANTHER" id="PTHR11465:SF9">
    <property type="entry name" value="CATALASE"/>
    <property type="match status" value="1"/>
</dbReference>
<protein>
    <recommendedName>
        <fullName evidence="9">Catalase</fullName>
        <ecNumber evidence="9">1.11.1.6</ecNumber>
    </recommendedName>
</protein>
<dbReference type="SUPFAM" id="SSF56634">
    <property type="entry name" value="Heme-dependent catalase-like"/>
    <property type="match status" value="1"/>
</dbReference>
<dbReference type="InterPro" id="IPR010582">
    <property type="entry name" value="Catalase_immune_responsive"/>
</dbReference>
<evidence type="ECO:0000256" key="3">
    <source>
        <dbReference type="ARBA" id="ARBA00022617"/>
    </source>
</evidence>
<dbReference type="AlphaFoldDB" id="A0A0F8VTB9"/>
<evidence type="ECO:0000256" key="4">
    <source>
        <dbReference type="ARBA" id="ARBA00022723"/>
    </source>
</evidence>
<evidence type="ECO:0000256" key="1">
    <source>
        <dbReference type="ARBA" id="ARBA00005329"/>
    </source>
</evidence>
<dbReference type="EC" id="1.11.1.6" evidence="9"/>
<keyword evidence="3 9" id="KW-0349">Heme</keyword>
<dbReference type="Pfam" id="PF11951">
    <property type="entry name" value="Fungal_trans_2"/>
    <property type="match status" value="1"/>
</dbReference>
<comment type="caution">
    <text evidence="14">The sequence shown here is derived from an EMBL/GenBank/DDBJ whole genome shotgun (WGS) entry which is preliminary data.</text>
</comment>
<evidence type="ECO:0000256" key="7">
    <source>
        <dbReference type="ARBA" id="ARBA00023324"/>
    </source>
</evidence>
<dbReference type="GO" id="GO:0004096">
    <property type="term" value="F:catalase activity"/>
    <property type="evidence" value="ECO:0007669"/>
    <property type="project" value="UniProtKB-EC"/>
</dbReference>
<dbReference type="CDD" id="cd08157">
    <property type="entry name" value="catalase_fungal"/>
    <property type="match status" value="1"/>
</dbReference>
<dbReference type="PROSITE" id="PS00437">
    <property type="entry name" value="CATALASE_1"/>
    <property type="match status" value="1"/>
</dbReference>
<evidence type="ECO:0000256" key="5">
    <source>
        <dbReference type="ARBA" id="ARBA00023002"/>
    </source>
</evidence>
<evidence type="ECO:0000259" key="13">
    <source>
        <dbReference type="SMART" id="SM01060"/>
    </source>
</evidence>
<dbReference type="GO" id="GO:0005739">
    <property type="term" value="C:mitochondrion"/>
    <property type="evidence" value="ECO:0007669"/>
    <property type="project" value="TreeGrafter"/>
</dbReference>
<dbReference type="Pfam" id="PF06628">
    <property type="entry name" value="Catalase-rel"/>
    <property type="match status" value="1"/>
</dbReference>
<dbReference type="PANTHER" id="PTHR11465">
    <property type="entry name" value="CATALASE"/>
    <property type="match status" value="1"/>
</dbReference>
<comment type="function">
    <text evidence="8 10">Catalyzes the degradation of hydrogen peroxide (H(2)O(2)) generated by peroxisomal oxidases to water and oxygen, thereby protecting cells from the toxic effects of hydrogen peroxide.</text>
</comment>